<dbReference type="Gene3D" id="3.30.360.10">
    <property type="entry name" value="Dihydrodipicolinate Reductase, domain 2"/>
    <property type="match status" value="1"/>
</dbReference>
<dbReference type="InterPro" id="IPR000683">
    <property type="entry name" value="Gfo/Idh/MocA-like_OxRdtase_N"/>
</dbReference>
<dbReference type="GO" id="GO:0000166">
    <property type="term" value="F:nucleotide binding"/>
    <property type="evidence" value="ECO:0007669"/>
    <property type="project" value="InterPro"/>
</dbReference>
<dbReference type="PANTHER" id="PTHR43708">
    <property type="entry name" value="CONSERVED EXPRESSED OXIDOREDUCTASE (EUROFUNG)"/>
    <property type="match status" value="1"/>
</dbReference>
<name>A0A1B4PM61_BURCE</name>
<dbReference type="PANTHER" id="PTHR43708:SF5">
    <property type="entry name" value="CONSERVED EXPRESSED OXIDOREDUCTASE (EUROFUNG)-RELATED"/>
    <property type="match status" value="1"/>
</dbReference>
<protein>
    <recommendedName>
        <fullName evidence="3">Gfo/Idh/MocA-like oxidoreductase N-terminal domain-containing protein</fullName>
    </recommendedName>
</protein>
<dbReference type="GO" id="GO:0016491">
    <property type="term" value="F:oxidoreductase activity"/>
    <property type="evidence" value="ECO:0007669"/>
    <property type="project" value="UniProtKB-KW"/>
</dbReference>
<dbReference type="InterPro" id="IPR051317">
    <property type="entry name" value="Gfo/Idh/MocA_oxidoreduct"/>
</dbReference>
<dbReference type="Proteomes" id="UP000094776">
    <property type="component" value="Chromosome 3"/>
</dbReference>
<evidence type="ECO:0000259" key="3">
    <source>
        <dbReference type="Pfam" id="PF01408"/>
    </source>
</evidence>
<dbReference type="InterPro" id="IPR036291">
    <property type="entry name" value="NAD(P)-bd_dom_sf"/>
</dbReference>
<proteinExistence type="inferred from homology"/>
<evidence type="ECO:0000256" key="1">
    <source>
        <dbReference type="ARBA" id="ARBA00010928"/>
    </source>
</evidence>
<accession>A0A1B4PM61</accession>
<reference evidence="4 5" key="1">
    <citation type="submission" date="2015-12" db="EMBL/GenBank/DDBJ databases">
        <title>Diversity of Burkholderia near neighbor genomes.</title>
        <authorList>
            <person name="Sahl J."/>
            <person name="Wagner D."/>
            <person name="Keim P."/>
        </authorList>
    </citation>
    <scope>NUCLEOTIDE SEQUENCE [LARGE SCALE GENOMIC DNA]</scope>
    <source>
        <strain evidence="4 5">MSMB1184WGS</strain>
    </source>
</reference>
<dbReference type="SUPFAM" id="SSF55347">
    <property type="entry name" value="Glyceraldehyde-3-phosphate dehydrogenase-like, C-terminal domain"/>
    <property type="match status" value="1"/>
</dbReference>
<sequence>MTAMRTATIGGGWVARNVWLPLLEEAGATLASVVDPSADARDAVAARFPGIRVHHALDDAALDGCDLALVCSPNAHHVEHAAFALERGLHVIVDKPACFSLAEAEFLVGLSERRQRGLWVTSASSRRGDVRSLYEHARHGALGAPHCIDVGWRRRAGIPRPGSWFTRAGSALAGSGGDLGWHLLEVGLGLLDYPLVQAGFSHQVMTAGDPAAQLAAWRGDDATAPDAELSVDTQLFGCLLADTGAVVRVSTAWASHREHDETVIHAYGQNGELALRCTFGFSTNGVREPTLTLAQDGAVHALACPSEERIAPYRAFVRDALALAGRAAAGERAALSADYRKLRSLGSAMAVLYPAAARAGAGGPATEPARAGEVAA</sequence>
<dbReference type="Gene3D" id="3.40.50.720">
    <property type="entry name" value="NAD(P)-binding Rossmann-like Domain"/>
    <property type="match status" value="1"/>
</dbReference>
<evidence type="ECO:0000313" key="4">
    <source>
        <dbReference type="EMBL" id="AOK15025.1"/>
    </source>
</evidence>
<organism evidence="4 5">
    <name type="scientific">Burkholderia cepacia</name>
    <name type="common">Pseudomonas cepacia</name>
    <dbReference type="NCBI Taxonomy" id="292"/>
    <lineage>
        <taxon>Bacteria</taxon>
        <taxon>Pseudomonadati</taxon>
        <taxon>Pseudomonadota</taxon>
        <taxon>Betaproteobacteria</taxon>
        <taxon>Burkholderiales</taxon>
        <taxon>Burkholderiaceae</taxon>
        <taxon>Burkholderia</taxon>
        <taxon>Burkholderia cepacia complex</taxon>
    </lineage>
</organism>
<feature type="domain" description="Gfo/Idh/MocA-like oxidoreductase N-terminal" evidence="3">
    <location>
        <begin position="5"/>
        <end position="120"/>
    </location>
</feature>
<gene>
    <name evidence="4" type="ORF">WT26_03105</name>
</gene>
<keyword evidence="2" id="KW-0560">Oxidoreductase</keyword>
<comment type="similarity">
    <text evidence="1">Belongs to the Gfo/Idh/MocA family.</text>
</comment>
<dbReference type="SUPFAM" id="SSF51735">
    <property type="entry name" value="NAD(P)-binding Rossmann-fold domains"/>
    <property type="match status" value="1"/>
</dbReference>
<dbReference type="Pfam" id="PF01408">
    <property type="entry name" value="GFO_IDH_MocA"/>
    <property type="match status" value="1"/>
</dbReference>
<dbReference type="AlphaFoldDB" id="A0A1B4PM61"/>
<evidence type="ECO:0000313" key="5">
    <source>
        <dbReference type="Proteomes" id="UP000094776"/>
    </source>
</evidence>
<evidence type="ECO:0000256" key="2">
    <source>
        <dbReference type="ARBA" id="ARBA00023002"/>
    </source>
</evidence>
<dbReference type="EMBL" id="CP013442">
    <property type="protein sequence ID" value="AOK15025.1"/>
    <property type="molecule type" value="Genomic_DNA"/>
</dbReference>